<dbReference type="EMBL" id="CP012673">
    <property type="protein sequence ID" value="AUX45466.1"/>
    <property type="molecule type" value="Genomic_DNA"/>
</dbReference>
<dbReference type="InterPro" id="IPR028082">
    <property type="entry name" value="Peripla_BP_I"/>
</dbReference>
<name>A0A2L0F1Q3_SORCE</name>
<sequence>MTSAGQRWLAAFGLALMTAACAPVGTSDGGGDASPIIRRPAAENEFTPVEIEETIDKLVAEINKKPSEPMQMAVLLKAATGFFAPIVKGATRAMGELDATGNVLGSPEPPGDQERDMELQNREIEQVLMDGAEAIGITPFGEANAAAIDAAVAKGVHVVTLDSDLATSKRSIYVGTLSQSAGAKAGETLLAALPSTTGTVVIHGNADPTWVDGVNRTQGAQDVLEAAGYKTVVRQATWSDEGEAEDVEWMKTQLETADPPAVGLIGLFDIAFRCAIAAEAAGKPGLPVVTFDFHPRTVDYMREGRIKATLIQRQYYQGYLVPYILQGIKNIGLDATRGALAPRMVDDSRFDLGLDVVPAHKVDAYNDFLAILDARQ</sequence>
<proteinExistence type="inferred from homology"/>
<comment type="similarity">
    <text evidence="2">Belongs to the bacterial solute-binding protein 2 family.</text>
</comment>
<gene>
    <name evidence="5" type="primary">fbpC</name>
    <name evidence="5" type="ORF">SOCE26_069570</name>
</gene>
<reference evidence="5 6" key="1">
    <citation type="submission" date="2015-09" db="EMBL/GenBank/DDBJ databases">
        <title>Sorangium comparison.</title>
        <authorList>
            <person name="Zaburannyi N."/>
            <person name="Bunk B."/>
            <person name="Overmann J."/>
            <person name="Mueller R."/>
        </authorList>
    </citation>
    <scope>NUCLEOTIDE SEQUENCE [LARGE SCALE GENOMIC DNA]</scope>
    <source>
        <strain evidence="5 6">So ce26</strain>
    </source>
</reference>
<feature type="domain" description="Periplasmic binding protein" evidence="4">
    <location>
        <begin position="74"/>
        <end position="326"/>
    </location>
</feature>
<comment type="subcellular location">
    <subcellularLocation>
        <location evidence="1">Cell envelope</location>
    </subcellularLocation>
</comment>
<evidence type="ECO:0000259" key="4">
    <source>
        <dbReference type="Pfam" id="PF13407"/>
    </source>
</evidence>
<dbReference type="InterPro" id="IPR025997">
    <property type="entry name" value="SBP_2_dom"/>
</dbReference>
<dbReference type="OrthoDB" id="5491506at2"/>
<dbReference type="Pfam" id="PF13407">
    <property type="entry name" value="Peripla_BP_4"/>
    <property type="match status" value="1"/>
</dbReference>
<dbReference type="AlphaFoldDB" id="A0A2L0F1Q3"/>
<organism evidence="5 6">
    <name type="scientific">Sorangium cellulosum</name>
    <name type="common">Polyangium cellulosum</name>
    <dbReference type="NCBI Taxonomy" id="56"/>
    <lineage>
        <taxon>Bacteria</taxon>
        <taxon>Pseudomonadati</taxon>
        <taxon>Myxococcota</taxon>
        <taxon>Polyangia</taxon>
        <taxon>Polyangiales</taxon>
        <taxon>Polyangiaceae</taxon>
        <taxon>Sorangium</taxon>
    </lineage>
</organism>
<evidence type="ECO:0000313" key="5">
    <source>
        <dbReference type="EMBL" id="AUX45466.1"/>
    </source>
</evidence>
<evidence type="ECO:0000256" key="2">
    <source>
        <dbReference type="ARBA" id="ARBA00007639"/>
    </source>
</evidence>
<dbReference type="GO" id="GO:0030246">
    <property type="term" value="F:carbohydrate binding"/>
    <property type="evidence" value="ECO:0007669"/>
    <property type="project" value="TreeGrafter"/>
</dbReference>
<dbReference type="GO" id="GO:0030288">
    <property type="term" value="C:outer membrane-bounded periplasmic space"/>
    <property type="evidence" value="ECO:0007669"/>
    <property type="project" value="TreeGrafter"/>
</dbReference>
<dbReference type="RefSeq" id="WP_104983841.1">
    <property type="nucleotide sequence ID" value="NZ_CP012673.1"/>
</dbReference>
<evidence type="ECO:0000256" key="3">
    <source>
        <dbReference type="SAM" id="SignalP"/>
    </source>
</evidence>
<protein>
    <submittedName>
        <fullName evidence="5">Sugar ABC transporter</fullName>
    </submittedName>
</protein>
<accession>A0A2L0F1Q3</accession>
<dbReference type="PANTHER" id="PTHR30036">
    <property type="entry name" value="D-XYLOSE-BINDING PERIPLASMIC PROTEIN"/>
    <property type="match status" value="1"/>
</dbReference>
<dbReference type="SUPFAM" id="SSF53822">
    <property type="entry name" value="Periplasmic binding protein-like I"/>
    <property type="match status" value="1"/>
</dbReference>
<evidence type="ECO:0000256" key="1">
    <source>
        <dbReference type="ARBA" id="ARBA00004196"/>
    </source>
</evidence>
<keyword evidence="3" id="KW-0732">Signal</keyword>
<dbReference type="PROSITE" id="PS51257">
    <property type="entry name" value="PROKAR_LIPOPROTEIN"/>
    <property type="match status" value="1"/>
</dbReference>
<feature type="signal peptide" evidence="3">
    <location>
        <begin position="1"/>
        <end position="22"/>
    </location>
</feature>
<evidence type="ECO:0000313" key="6">
    <source>
        <dbReference type="Proteomes" id="UP000238348"/>
    </source>
</evidence>
<dbReference type="InterPro" id="IPR050555">
    <property type="entry name" value="Bact_Solute-Bind_Prot2"/>
</dbReference>
<dbReference type="Gene3D" id="3.40.50.2300">
    <property type="match status" value="2"/>
</dbReference>
<dbReference type="Proteomes" id="UP000238348">
    <property type="component" value="Chromosome"/>
</dbReference>
<feature type="chain" id="PRO_5014811070" evidence="3">
    <location>
        <begin position="23"/>
        <end position="376"/>
    </location>
</feature>
<dbReference type="PANTHER" id="PTHR30036:SF7">
    <property type="entry name" value="ABC TRANSPORTER PERIPLASMIC-BINDING PROTEIN YPHF"/>
    <property type="match status" value="1"/>
</dbReference>